<keyword evidence="1 5" id="KW-1003">Cell membrane</keyword>
<dbReference type="NCBIfam" id="TIGR00997">
    <property type="entry name" value="ispZ"/>
    <property type="match status" value="1"/>
</dbReference>
<dbReference type="RefSeq" id="WP_085277457.1">
    <property type="nucleotide sequence ID" value="NZ_FXAG01000022.1"/>
</dbReference>
<dbReference type="InterPro" id="IPR006008">
    <property type="entry name" value="YciB"/>
</dbReference>
<protein>
    <recommendedName>
        <fullName evidence="5">Inner membrane-spanning protein YciB</fullName>
    </recommendedName>
</protein>
<comment type="similarity">
    <text evidence="5">Belongs to the YciB family.</text>
</comment>
<feature type="transmembrane region" description="Helical" evidence="5">
    <location>
        <begin position="81"/>
        <end position="101"/>
    </location>
</feature>
<evidence type="ECO:0000313" key="7">
    <source>
        <dbReference type="Proteomes" id="UP000192920"/>
    </source>
</evidence>
<keyword evidence="7" id="KW-1185">Reference proteome</keyword>
<name>A0A1Y6CAJ6_9NEIS</name>
<feature type="transmembrane region" description="Helical" evidence="5">
    <location>
        <begin position="50"/>
        <end position="69"/>
    </location>
</feature>
<feature type="transmembrane region" description="Helical" evidence="5">
    <location>
        <begin position="151"/>
        <end position="169"/>
    </location>
</feature>
<organism evidence="6 7">
    <name type="scientific">Pseudogulbenkiania subflava DSM 22618</name>
    <dbReference type="NCBI Taxonomy" id="1123014"/>
    <lineage>
        <taxon>Bacteria</taxon>
        <taxon>Pseudomonadati</taxon>
        <taxon>Pseudomonadota</taxon>
        <taxon>Betaproteobacteria</taxon>
        <taxon>Neisseriales</taxon>
        <taxon>Chromobacteriaceae</taxon>
        <taxon>Pseudogulbenkiania</taxon>
    </lineage>
</organism>
<dbReference type="AlphaFoldDB" id="A0A1Y6CAJ6"/>
<keyword evidence="5" id="KW-0997">Cell inner membrane</keyword>
<evidence type="ECO:0000256" key="5">
    <source>
        <dbReference type="HAMAP-Rule" id="MF_00189"/>
    </source>
</evidence>
<dbReference type="HAMAP" id="MF_00189">
    <property type="entry name" value="YciB"/>
    <property type="match status" value="1"/>
</dbReference>
<keyword evidence="2 5" id="KW-0812">Transmembrane</keyword>
<dbReference type="PANTHER" id="PTHR36917">
    <property type="entry name" value="INTRACELLULAR SEPTATION PROTEIN A-RELATED"/>
    <property type="match status" value="1"/>
</dbReference>
<comment type="subcellular location">
    <subcellularLocation>
        <location evidence="5">Cell inner membrane</location>
        <topology evidence="5">Multi-pass membrane protein</topology>
    </subcellularLocation>
</comment>
<evidence type="ECO:0000256" key="2">
    <source>
        <dbReference type="ARBA" id="ARBA00022692"/>
    </source>
</evidence>
<keyword evidence="4 5" id="KW-0472">Membrane</keyword>
<evidence type="ECO:0000256" key="3">
    <source>
        <dbReference type="ARBA" id="ARBA00022989"/>
    </source>
</evidence>
<dbReference type="Pfam" id="PF04279">
    <property type="entry name" value="IspA"/>
    <property type="match status" value="1"/>
</dbReference>
<proteinExistence type="inferred from homology"/>
<dbReference type="STRING" id="1123014.SAMN02745746_03364"/>
<feature type="transmembrane region" description="Helical" evidence="5">
    <location>
        <begin position="23"/>
        <end position="43"/>
    </location>
</feature>
<sequence length="177" mass="20062">MKFLSDLFPVLLFFGAYWFSRDMFIATAVAIAATTLQVATAWLRHRKVETMQWVSLGLIVVLGGATLLLHDKHFIMWKPTVLYWIMGAGLLIGELAGKNGIRALVGQQMELPAAVWRKLNYAWVAFFALMGALNLFVAFRFSEDIWVNFKLFGGLGLMFAFVIAQSLFLSKYLEEKK</sequence>
<comment type="function">
    <text evidence="5">Plays a role in cell envelope biogenesis, maintenance of cell envelope integrity and membrane homeostasis.</text>
</comment>
<dbReference type="Proteomes" id="UP000192920">
    <property type="component" value="Unassembled WGS sequence"/>
</dbReference>
<dbReference type="GO" id="GO:0005886">
    <property type="term" value="C:plasma membrane"/>
    <property type="evidence" value="ECO:0007669"/>
    <property type="project" value="UniProtKB-SubCell"/>
</dbReference>
<evidence type="ECO:0000313" key="6">
    <source>
        <dbReference type="EMBL" id="SMF45544.1"/>
    </source>
</evidence>
<evidence type="ECO:0000256" key="4">
    <source>
        <dbReference type="ARBA" id="ARBA00023136"/>
    </source>
</evidence>
<dbReference type="EMBL" id="FXAG01000022">
    <property type="protein sequence ID" value="SMF45544.1"/>
    <property type="molecule type" value="Genomic_DNA"/>
</dbReference>
<feature type="transmembrane region" description="Helical" evidence="5">
    <location>
        <begin position="121"/>
        <end position="139"/>
    </location>
</feature>
<accession>A0A1Y6CAJ6</accession>
<reference evidence="7" key="1">
    <citation type="submission" date="2017-04" db="EMBL/GenBank/DDBJ databases">
        <authorList>
            <person name="Varghese N."/>
            <person name="Submissions S."/>
        </authorList>
    </citation>
    <scope>NUCLEOTIDE SEQUENCE [LARGE SCALE GENOMIC DNA]</scope>
    <source>
        <strain evidence="7">DSM 22618</strain>
    </source>
</reference>
<evidence type="ECO:0000256" key="1">
    <source>
        <dbReference type="ARBA" id="ARBA00022475"/>
    </source>
</evidence>
<dbReference type="NCBIfam" id="NF001325">
    <property type="entry name" value="PRK00259.1-3"/>
    <property type="match status" value="1"/>
</dbReference>
<gene>
    <name evidence="5" type="primary">yciB</name>
    <name evidence="6" type="ORF">SAMN02745746_03364</name>
</gene>
<dbReference type="PANTHER" id="PTHR36917:SF1">
    <property type="entry name" value="INNER MEMBRANE-SPANNING PROTEIN YCIB"/>
    <property type="match status" value="1"/>
</dbReference>
<keyword evidence="3 5" id="KW-1133">Transmembrane helix</keyword>